<dbReference type="EMBL" id="CM026424">
    <property type="protein sequence ID" value="KAG0580232.1"/>
    <property type="molecule type" value="Genomic_DNA"/>
</dbReference>
<accession>A0A8T0IA07</accession>
<proteinExistence type="predicted"/>
<keyword evidence="2" id="KW-1185">Reference proteome</keyword>
<reference evidence="1" key="1">
    <citation type="submission" date="2020-06" db="EMBL/GenBank/DDBJ databases">
        <title>WGS assembly of Ceratodon purpureus strain R40.</title>
        <authorList>
            <person name="Carey S.B."/>
            <person name="Jenkins J."/>
            <person name="Shu S."/>
            <person name="Lovell J.T."/>
            <person name="Sreedasyam A."/>
            <person name="Maumus F."/>
            <person name="Tiley G.P."/>
            <person name="Fernandez-Pozo N."/>
            <person name="Barry K."/>
            <person name="Chen C."/>
            <person name="Wang M."/>
            <person name="Lipzen A."/>
            <person name="Daum C."/>
            <person name="Saski C.A."/>
            <person name="Payton A.C."/>
            <person name="Mcbreen J.C."/>
            <person name="Conrad R.E."/>
            <person name="Kollar L.M."/>
            <person name="Olsson S."/>
            <person name="Huttunen S."/>
            <person name="Landis J.B."/>
            <person name="Wickett N.J."/>
            <person name="Johnson M.G."/>
            <person name="Rensing S.A."/>
            <person name="Grimwood J."/>
            <person name="Schmutz J."/>
            <person name="Mcdaniel S.F."/>
        </authorList>
    </citation>
    <scope>NUCLEOTIDE SEQUENCE</scope>
    <source>
        <strain evidence="1">R40</strain>
    </source>
</reference>
<gene>
    <name evidence="1" type="ORF">KC19_4G158900</name>
</gene>
<name>A0A8T0IA07_CERPU</name>
<organism evidence="1 2">
    <name type="scientific">Ceratodon purpureus</name>
    <name type="common">Fire moss</name>
    <name type="synonym">Dicranum purpureum</name>
    <dbReference type="NCBI Taxonomy" id="3225"/>
    <lineage>
        <taxon>Eukaryota</taxon>
        <taxon>Viridiplantae</taxon>
        <taxon>Streptophyta</taxon>
        <taxon>Embryophyta</taxon>
        <taxon>Bryophyta</taxon>
        <taxon>Bryophytina</taxon>
        <taxon>Bryopsida</taxon>
        <taxon>Dicranidae</taxon>
        <taxon>Pseudoditrichales</taxon>
        <taxon>Ditrichaceae</taxon>
        <taxon>Ceratodon</taxon>
    </lineage>
</organism>
<evidence type="ECO:0000313" key="2">
    <source>
        <dbReference type="Proteomes" id="UP000822688"/>
    </source>
</evidence>
<protein>
    <submittedName>
        <fullName evidence="1">Uncharacterized protein</fullName>
    </submittedName>
</protein>
<evidence type="ECO:0000313" key="1">
    <source>
        <dbReference type="EMBL" id="KAG0580232.1"/>
    </source>
</evidence>
<sequence>MLVMGRFGNGNLGGCGIGFKREGLFSGECCSLFCRSSQSSGAGRRHSQDPNGASYLTSRLVLRFRGSGCGFGSFRSSLAGRWCCRRRFGAGKGHDSAEFQGGGAIVVFCLCWWIRFGLEVLGEAWGLQ</sequence>
<comment type="caution">
    <text evidence="1">The sequence shown here is derived from an EMBL/GenBank/DDBJ whole genome shotgun (WGS) entry which is preliminary data.</text>
</comment>
<dbReference type="AlphaFoldDB" id="A0A8T0IA07"/>
<dbReference type="Proteomes" id="UP000822688">
    <property type="component" value="Chromosome 4"/>
</dbReference>